<gene>
    <name evidence="1" type="ORF">EB235_30690</name>
</gene>
<protein>
    <recommendedName>
        <fullName evidence="3">Biliverdin-producing heme oxygenase</fullName>
    </recommendedName>
</protein>
<dbReference type="AlphaFoldDB" id="A0A6M7WZX1"/>
<evidence type="ECO:0000313" key="1">
    <source>
        <dbReference type="EMBL" id="QKD05318.1"/>
    </source>
</evidence>
<evidence type="ECO:0000313" key="2">
    <source>
        <dbReference type="Proteomes" id="UP000503017"/>
    </source>
</evidence>
<accession>A0A6M7WZX1</accession>
<organism evidence="1 2">
    <name type="scientific">Mesorhizobium loti R88b</name>
    <dbReference type="NCBI Taxonomy" id="935548"/>
    <lineage>
        <taxon>Bacteria</taxon>
        <taxon>Pseudomonadati</taxon>
        <taxon>Pseudomonadota</taxon>
        <taxon>Alphaproteobacteria</taxon>
        <taxon>Hyphomicrobiales</taxon>
        <taxon>Phyllobacteriaceae</taxon>
        <taxon>Mesorhizobium</taxon>
    </lineage>
</organism>
<sequence length="206" mass="23240">MFRFVLRHETRAEHGGLDQHPAFASLLDGTMSLDSYRNLMLAFHGFYLRVDEPLQQACGRHGLDRFSFVYEPRTAILASDLRVLGTDVPLWTSQSPSVQKLDVDSIESLGGALYVFEGSLLGASMMCASTDSLLQRFGTGGNVYWKWCREAGSKRWAMTCQLIERLATSDQAKARMVDAAQTAFRSFAQWLDHWDDGAFQRSRKQC</sequence>
<dbReference type="InterPro" id="IPR016053">
    <property type="entry name" value="Haem_Oase-like"/>
</dbReference>
<dbReference type="Pfam" id="PF01126">
    <property type="entry name" value="Heme_oxygenase"/>
    <property type="match status" value="1"/>
</dbReference>
<dbReference type="GO" id="GO:0004392">
    <property type="term" value="F:heme oxygenase (decyclizing) activity"/>
    <property type="evidence" value="ECO:0007669"/>
    <property type="project" value="InterPro"/>
</dbReference>
<reference evidence="1 2" key="1">
    <citation type="submission" date="2018-10" db="EMBL/GenBank/DDBJ databases">
        <authorList>
            <person name="Perry B.J."/>
            <person name="Sullivan J.T."/>
            <person name="Murphy R.J.T."/>
            <person name="Ramsay J.P."/>
            <person name="Ronson C.W."/>
        </authorList>
    </citation>
    <scope>NUCLEOTIDE SEQUENCE [LARGE SCALE GENOMIC DNA]</scope>
    <source>
        <strain evidence="1 2">R88b</strain>
    </source>
</reference>
<dbReference type="GO" id="GO:0006788">
    <property type="term" value="P:heme oxidation"/>
    <property type="evidence" value="ECO:0007669"/>
    <property type="project" value="InterPro"/>
</dbReference>
<evidence type="ECO:0008006" key="3">
    <source>
        <dbReference type="Google" id="ProtNLM"/>
    </source>
</evidence>
<dbReference type="CDD" id="cd19166">
    <property type="entry name" value="HemeO-bac"/>
    <property type="match status" value="1"/>
</dbReference>
<dbReference type="SUPFAM" id="SSF48613">
    <property type="entry name" value="Heme oxygenase-like"/>
    <property type="match status" value="1"/>
</dbReference>
<dbReference type="EMBL" id="CP033367">
    <property type="protein sequence ID" value="QKD05318.1"/>
    <property type="molecule type" value="Genomic_DNA"/>
</dbReference>
<dbReference type="InterPro" id="IPR016084">
    <property type="entry name" value="Haem_Oase-like_multi-hlx"/>
</dbReference>
<dbReference type="RefSeq" id="WP_027033720.1">
    <property type="nucleotide sequence ID" value="NZ_CP033367.1"/>
</dbReference>
<proteinExistence type="predicted"/>
<name>A0A6M7WZX1_RHILI</name>
<dbReference type="Proteomes" id="UP000503017">
    <property type="component" value="Chromosome"/>
</dbReference>
<dbReference type="Gene3D" id="1.20.910.10">
    <property type="entry name" value="Heme oxygenase-like"/>
    <property type="match status" value="1"/>
</dbReference>